<keyword evidence="2" id="KW-1185">Reference proteome</keyword>
<dbReference type="EMBL" id="QTSX02000908">
    <property type="protein sequence ID" value="KAJ9083912.1"/>
    <property type="molecule type" value="Genomic_DNA"/>
</dbReference>
<sequence>MTPMTYMDVPIDKVVANPPGPKPLTVMQDSASKLPVQDVWNFPKVPIPDTSDLLGEMHEFPNESYSKLSKAQEEAVNLKKQPIPELTNRKI</sequence>
<comment type="caution">
    <text evidence="1">The sequence shown here is derived from an EMBL/GenBank/DDBJ whole genome shotgun (WGS) entry which is preliminary data.</text>
</comment>
<proteinExistence type="predicted"/>
<accession>A0ACC2UBX3</accession>
<reference evidence="1" key="1">
    <citation type="submission" date="2022-04" db="EMBL/GenBank/DDBJ databases">
        <title>Genome of the entomopathogenic fungus Entomophthora muscae.</title>
        <authorList>
            <person name="Elya C."/>
            <person name="Lovett B.R."/>
            <person name="Lee E."/>
            <person name="Macias A.M."/>
            <person name="Hajek A.E."/>
            <person name="De Bivort B.L."/>
            <person name="Kasson M.T."/>
            <person name="De Fine Licht H.H."/>
            <person name="Stajich J.E."/>
        </authorList>
    </citation>
    <scope>NUCLEOTIDE SEQUENCE</scope>
    <source>
        <strain evidence="1">Berkeley</strain>
    </source>
</reference>
<protein>
    <submittedName>
        <fullName evidence="1">Uncharacterized protein</fullName>
    </submittedName>
</protein>
<gene>
    <name evidence="1" type="ORF">DSO57_1029684</name>
</gene>
<name>A0ACC2UBX3_9FUNG</name>
<organism evidence="1 2">
    <name type="scientific">Entomophthora muscae</name>
    <dbReference type="NCBI Taxonomy" id="34485"/>
    <lineage>
        <taxon>Eukaryota</taxon>
        <taxon>Fungi</taxon>
        <taxon>Fungi incertae sedis</taxon>
        <taxon>Zoopagomycota</taxon>
        <taxon>Entomophthoromycotina</taxon>
        <taxon>Entomophthoromycetes</taxon>
        <taxon>Entomophthorales</taxon>
        <taxon>Entomophthoraceae</taxon>
        <taxon>Entomophthora</taxon>
    </lineage>
</organism>
<evidence type="ECO:0000313" key="1">
    <source>
        <dbReference type="EMBL" id="KAJ9083912.1"/>
    </source>
</evidence>
<dbReference type="Proteomes" id="UP001165960">
    <property type="component" value="Unassembled WGS sequence"/>
</dbReference>
<evidence type="ECO:0000313" key="2">
    <source>
        <dbReference type="Proteomes" id="UP001165960"/>
    </source>
</evidence>